<evidence type="ECO:0000313" key="7">
    <source>
        <dbReference type="EMBL" id="MBF9131870.1"/>
    </source>
</evidence>
<dbReference type="PRINTS" id="PR00455">
    <property type="entry name" value="HTHTETR"/>
</dbReference>
<evidence type="ECO:0000256" key="3">
    <source>
        <dbReference type="ARBA" id="ARBA00023163"/>
    </source>
</evidence>
<dbReference type="Gene3D" id="1.10.357.10">
    <property type="entry name" value="Tetracycline Repressor, domain 2"/>
    <property type="match status" value="1"/>
</dbReference>
<accession>A0ABS0H083</accession>
<evidence type="ECO:0000259" key="6">
    <source>
        <dbReference type="PROSITE" id="PS50977"/>
    </source>
</evidence>
<dbReference type="InterPro" id="IPR001647">
    <property type="entry name" value="HTH_TetR"/>
</dbReference>
<dbReference type="Pfam" id="PF00440">
    <property type="entry name" value="TetR_N"/>
    <property type="match status" value="1"/>
</dbReference>
<evidence type="ECO:0000256" key="2">
    <source>
        <dbReference type="ARBA" id="ARBA00023125"/>
    </source>
</evidence>
<dbReference type="InterPro" id="IPR050109">
    <property type="entry name" value="HTH-type_TetR-like_transc_reg"/>
</dbReference>
<organism evidence="7 8">
    <name type="scientific">Plantactinospora alkalitolerans</name>
    <dbReference type="NCBI Taxonomy" id="2789879"/>
    <lineage>
        <taxon>Bacteria</taxon>
        <taxon>Bacillati</taxon>
        <taxon>Actinomycetota</taxon>
        <taxon>Actinomycetes</taxon>
        <taxon>Micromonosporales</taxon>
        <taxon>Micromonosporaceae</taxon>
        <taxon>Plantactinospora</taxon>
    </lineage>
</organism>
<evidence type="ECO:0000256" key="4">
    <source>
        <dbReference type="PROSITE-ProRule" id="PRU00335"/>
    </source>
</evidence>
<evidence type="ECO:0000256" key="5">
    <source>
        <dbReference type="SAM" id="MobiDB-lite"/>
    </source>
</evidence>
<keyword evidence="3" id="KW-0804">Transcription</keyword>
<dbReference type="PROSITE" id="PS01081">
    <property type="entry name" value="HTH_TETR_1"/>
    <property type="match status" value="1"/>
</dbReference>
<keyword evidence="1" id="KW-0805">Transcription regulation</keyword>
<dbReference type="InterPro" id="IPR009057">
    <property type="entry name" value="Homeodomain-like_sf"/>
</dbReference>
<evidence type="ECO:0000256" key="1">
    <source>
        <dbReference type="ARBA" id="ARBA00023015"/>
    </source>
</evidence>
<keyword evidence="8" id="KW-1185">Reference proteome</keyword>
<dbReference type="SUPFAM" id="SSF48498">
    <property type="entry name" value="Tetracyclin repressor-like, C-terminal domain"/>
    <property type="match status" value="1"/>
</dbReference>
<dbReference type="SUPFAM" id="SSF46689">
    <property type="entry name" value="Homeodomain-like"/>
    <property type="match status" value="1"/>
</dbReference>
<dbReference type="PROSITE" id="PS50977">
    <property type="entry name" value="HTH_TETR_2"/>
    <property type="match status" value="1"/>
</dbReference>
<dbReference type="PANTHER" id="PTHR30055">
    <property type="entry name" value="HTH-TYPE TRANSCRIPTIONAL REGULATOR RUTR"/>
    <property type="match status" value="1"/>
</dbReference>
<comment type="caution">
    <text evidence="7">The sequence shown here is derived from an EMBL/GenBank/DDBJ whole genome shotgun (WGS) entry which is preliminary data.</text>
</comment>
<dbReference type="PANTHER" id="PTHR30055:SF234">
    <property type="entry name" value="HTH-TYPE TRANSCRIPTIONAL REGULATOR BETI"/>
    <property type="match status" value="1"/>
</dbReference>
<keyword evidence="2 4" id="KW-0238">DNA-binding</keyword>
<dbReference type="InterPro" id="IPR036271">
    <property type="entry name" value="Tet_transcr_reg_TetR-rel_C_sf"/>
</dbReference>
<proteinExistence type="predicted"/>
<sequence>MTPRAHPGSSAETAADRPLRADARRNRERILAAAEVTFAAKGPAASTEEIAQRAEVAVGTVFRHFPTKEALIEAVFVERLRWLTNKAQTLCAAADPGAAFFAFFIEALGQSTAKHAFTGAVGGASVDFAAADGAIADAVQDLRQVMTTLLGRAQRAGAVRRDMDITGLIALLIGGSRAAEHAGGDSRVRDLTLAVIVDGLRPPTRP</sequence>
<name>A0ABS0H083_9ACTN</name>
<feature type="domain" description="HTH tetR-type" evidence="6">
    <location>
        <begin position="24"/>
        <end position="83"/>
    </location>
</feature>
<dbReference type="InterPro" id="IPR049445">
    <property type="entry name" value="TetR_SbtR-like_C"/>
</dbReference>
<feature type="region of interest" description="Disordered" evidence="5">
    <location>
        <begin position="1"/>
        <end position="20"/>
    </location>
</feature>
<protein>
    <submittedName>
        <fullName evidence="7">TetR/AcrR family transcriptional regulator</fullName>
    </submittedName>
</protein>
<dbReference type="Pfam" id="PF21597">
    <property type="entry name" value="TetR_C_43"/>
    <property type="match status" value="1"/>
</dbReference>
<dbReference type="InterPro" id="IPR023772">
    <property type="entry name" value="DNA-bd_HTH_TetR-type_CS"/>
</dbReference>
<evidence type="ECO:0000313" key="8">
    <source>
        <dbReference type="Proteomes" id="UP000638560"/>
    </source>
</evidence>
<reference evidence="7 8" key="1">
    <citation type="submission" date="2020-11" db="EMBL/GenBank/DDBJ databases">
        <title>A novel isolate from a Black sea contaminated sediment with potential to produce alkanes: Plantactinospora alkalitolerans sp. nov.</title>
        <authorList>
            <person name="Carro L."/>
            <person name="Veyisoglu A."/>
            <person name="Guven K."/>
            <person name="Schumann P."/>
            <person name="Klenk H.-P."/>
            <person name="Sahin N."/>
        </authorList>
    </citation>
    <scope>NUCLEOTIDE SEQUENCE [LARGE SCALE GENOMIC DNA]</scope>
    <source>
        <strain evidence="7 8">S1510</strain>
    </source>
</reference>
<dbReference type="Proteomes" id="UP000638560">
    <property type="component" value="Unassembled WGS sequence"/>
</dbReference>
<gene>
    <name evidence="7" type="ORF">I0C86_23310</name>
</gene>
<feature type="DNA-binding region" description="H-T-H motif" evidence="4">
    <location>
        <begin position="46"/>
        <end position="65"/>
    </location>
</feature>
<dbReference type="RefSeq" id="WP_196203409.1">
    <property type="nucleotide sequence ID" value="NZ_JADPUN010000211.1"/>
</dbReference>
<dbReference type="EMBL" id="JADPUN010000211">
    <property type="protein sequence ID" value="MBF9131870.1"/>
    <property type="molecule type" value="Genomic_DNA"/>
</dbReference>